<feature type="compositionally biased region" description="Low complexity" evidence="1">
    <location>
        <begin position="20"/>
        <end position="44"/>
    </location>
</feature>
<keyword evidence="3" id="KW-1185">Reference proteome</keyword>
<evidence type="ECO:0000313" key="2">
    <source>
        <dbReference type="EMBL" id="KPI84910.1"/>
    </source>
</evidence>
<reference evidence="2 3" key="1">
    <citation type="journal article" date="2015" name="PLoS Pathog.">
        <title>Leptomonas seymouri: Adaptations to the Dixenous Life Cycle Analyzed by Genome Sequencing, Transcriptome Profiling and Co-infection with Leishmania donovani.</title>
        <authorList>
            <person name="Kraeva N."/>
            <person name="Butenko A."/>
            <person name="Hlavacova J."/>
            <person name="Kostygov A."/>
            <person name="Myskova J."/>
            <person name="Grybchuk D."/>
            <person name="Lestinova T."/>
            <person name="Votypka J."/>
            <person name="Volf P."/>
            <person name="Opperdoes F."/>
            <person name="Flegontov P."/>
            <person name="Lukes J."/>
            <person name="Yurchenko V."/>
        </authorList>
    </citation>
    <scope>NUCLEOTIDE SEQUENCE [LARGE SCALE GENOMIC DNA]</scope>
    <source>
        <strain evidence="2 3">ATCC 30220</strain>
    </source>
</reference>
<dbReference type="AlphaFoldDB" id="A0A0N1HU97"/>
<dbReference type="OMA" id="NLEERYM"/>
<organism evidence="2 3">
    <name type="scientific">Leptomonas seymouri</name>
    <dbReference type="NCBI Taxonomy" id="5684"/>
    <lineage>
        <taxon>Eukaryota</taxon>
        <taxon>Discoba</taxon>
        <taxon>Euglenozoa</taxon>
        <taxon>Kinetoplastea</taxon>
        <taxon>Metakinetoplastina</taxon>
        <taxon>Trypanosomatida</taxon>
        <taxon>Trypanosomatidae</taxon>
        <taxon>Leishmaniinae</taxon>
        <taxon>Leptomonas</taxon>
    </lineage>
</organism>
<proteinExistence type="predicted"/>
<gene>
    <name evidence="2" type="ORF">ABL78_6035</name>
</gene>
<protein>
    <submittedName>
        <fullName evidence="2">Uncharacterized protein</fullName>
    </submittedName>
</protein>
<dbReference type="VEuPathDB" id="TriTrypDB:Lsey_0222_0090"/>
<dbReference type="Proteomes" id="UP000038009">
    <property type="component" value="Unassembled WGS sequence"/>
</dbReference>
<sequence>MATIPQRYYDTCTRVRQHLQQSSQQQQQWASPSEERSLSSGSSPYRVLTMPIWPPTVGFVKTESHAHVDTESPSAATEVCEASVCDGSTAEKMMELNLEERYMQLLKRIVDETANA</sequence>
<evidence type="ECO:0000313" key="3">
    <source>
        <dbReference type="Proteomes" id="UP000038009"/>
    </source>
</evidence>
<feature type="region of interest" description="Disordered" evidence="1">
    <location>
        <begin position="20"/>
        <end position="45"/>
    </location>
</feature>
<dbReference type="EMBL" id="LJSK01000222">
    <property type="protein sequence ID" value="KPI84910.1"/>
    <property type="molecule type" value="Genomic_DNA"/>
</dbReference>
<comment type="caution">
    <text evidence="2">The sequence shown here is derived from an EMBL/GenBank/DDBJ whole genome shotgun (WGS) entry which is preliminary data.</text>
</comment>
<accession>A0A0N1HU97</accession>
<evidence type="ECO:0000256" key="1">
    <source>
        <dbReference type="SAM" id="MobiDB-lite"/>
    </source>
</evidence>
<dbReference type="OrthoDB" id="10624451at2759"/>
<name>A0A0N1HU97_LEPSE</name>